<dbReference type="EMBL" id="CM045878">
    <property type="protein sequence ID" value="KAI7940376.1"/>
    <property type="molecule type" value="Genomic_DNA"/>
</dbReference>
<reference evidence="1 2" key="3">
    <citation type="journal article" date="2022" name="Microbiol. Spectr.">
        <title>Folding features and dynamics of 3D genome architecture in plant fungal pathogens.</title>
        <authorList>
            <person name="Xia C."/>
        </authorList>
    </citation>
    <scope>NUCLEOTIDE SEQUENCE [LARGE SCALE GENOMIC DNA]</scope>
    <source>
        <strain evidence="1 2">93-210</strain>
    </source>
</reference>
<protein>
    <submittedName>
        <fullName evidence="1">Uncharacterized protein</fullName>
    </submittedName>
</protein>
<comment type="caution">
    <text evidence="1">The sequence shown here is derived from an EMBL/GenBank/DDBJ whole genome shotgun (WGS) entry which is preliminary data.</text>
</comment>
<evidence type="ECO:0000313" key="2">
    <source>
        <dbReference type="Proteomes" id="UP001060170"/>
    </source>
</evidence>
<gene>
    <name evidence="1" type="ORF">MJO28_014028</name>
</gene>
<dbReference type="Proteomes" id="UP001060170">
    <property type="component" value="Chromosome 14"/>
</dbReference>
<organism evidence="1 2">
    <name type="scientific">Puccinia striiformis f. sp. tritici</name>
    <dbReference type="NCBI Taxonomy" id="168172"/>
    <lineage>
        <taxon>Eukaryota</taxon>
        <taxon>Fungi</taxon>
        <taxon>Dikarya</taxon>
        <taxon>Basidiomycota</taxon>
        <taxon>Pucciniomycotina</taxon>
        <taxon>Pucciniomycetes</taxon>
        <taxon>Pucciniales</taxon>
        <taxon>Pucciniaceae</taxon>
        <taxon>Puccinia</taxon>
    </lineage>
</organism>
<keyword evidence="2" id="KW-1185">Reference proteome</keyword>
<sequence length="328" mass="36664">MARGSNWHEEEDAQLARSWLHTSQNPIHSNSMKRDDFWKKAAVHFKENTSGHDRVWSSLRDRWALVRLACTRFCGIFNGLERNPPSGHGTLDFVAQAKTMFKDQTKKPFTMERAWLELKDKPKWKATLKKTLDPILVGLPVAPTPDSPSTTQPNTLATGDLADTDTNASTNGGRPIGIKGAKRALTQAEFMGKKLKLMETAASDTRTLAKKRSEQMTRANDLQEKVVNMEILSKDLSTCIDEYERAFYTQAKKDIIADLAARRANPVPQETVQPESQAESSDLPALDLDLLTSEDNENQSTPERNNNPCDACDDLDLLNNTVIDPALE</sequence>
<accession>A0ACC0DWC1</accession>
<proteinExistence type="predicted"/>
<evidence type="ECO:0000313" key="1">
    <source>
        <dbReference type="EMBL" id="KAI7940376.1"/>
    </source>
</evidence>
<reference evidence="2" key="2">
    <citation type="journal article" date="2018" name="Mol. Plant Microbe Interact.">
        <title>Genome sequence resources for the wheat stripe rust pathogen (Puccinia striiformis f. sp. tritici) and the barley stripe rust pathogen (Puccinia striiformis f. sp. hordei).</title>
        <authorList>
            <person name="Xia C."/>
            <person name="Wang M."/>
            <person name="Yin C."/>
            <person name="Cornejo O.E."/>
            <person name="Hulbert S.H."/>
            <person name="Chen X."/>
        </authorList>
    </citation>
    <scope>NUCLEOTIDE SEQUENCE [LARGE SCALE GENOMIC DNA]</scope>
    <source>
        <strain evidence="2">93-210</strain>
    </source>
</reference>
<name>A0ACC0DWC1_9BASI</name>
<reference evidence="2" key="1">
    <citation type="journal article" date="2018" name="BMC Genomics">
        <title>Genomic insights into host adaptation between the wheat stripe rust pathogen (Puccinia striiformis f. sp. tritici) and the barley stripe rust pathogen (Puccinia striiformis f. sp. hordei).</title>
        <authorList>
            <person name="Xia C."/>
            <person name="Wang M."/>
            <person name="Yin C."/>
            <person name="Cornejo O.E."/>
            <person name="Hulbert S.H."/>
            <person name="Chen X."/>
        </authorList>
    </citation>
    <scope>NUCLEOTIDE SEQUENCE [LARGE SCALE GENOMIC DNA]</scope>
    <source>
        <strain evidence="2">93-210</strain>
    </source>
</reference>